<evidence type="ECO:0000256" key="1">
    <source>
        <dbReference type="SAM" id="MobiDB-lite"/>
    </source>
</evidence>
<feature type="region of interest" description="Disordered" evidence="1">
    <location>
        <begin position="1"/>
        <end position="21"/>
    </location>
</feature>
<keyword evidence="2" id="KW-1133">Transmembrane helix</keyword>
<dbReference type="AlphaFoldDB" id="A0A5N6IKT5"/>
<accession>A0A5N6IKT5</accession>
<gene>
    <name evidence="3" type="ORF">BDV30DRAFT_221844</name>
</gene>
<organism evidence="3 4">
    <name type="scientific">Aspergillus minisclerotigenes</name>
    <dbReference type="NCBI Taxonomy" id="656917"/>
    <lineage>
        <taxon>Eukaryota</taxon>
        <taxon>Fungi</taxon>
        <taxon>Dikarya</taxon>
        <taxon>Ascomycota</taxon>
        <taxon>Pezizomycotina</taxon>
        <taxon>Eurotiomycetes</taxon>
        <taxon>Eurotiomycetidae</taxon>
        <taxon>Eurotiales</taxon>
        <taxon>Aspergillaceae</taxon>
        <taxon>Aspergillus</taxon>
        <taxon>Aspergillus subgen. Circumdati</taxon>
    </lineage>
</organism>
<feature type="transmembrane region" description="Helical" evidence="2">
    <location>
        <begin position="70"/>
        <end position="89"/>
    </location>
</feature>
<keyword evidence="4" id="KW-1185">Reference proteome</keyword>
<evidence type="ECO:0000256" key="2">
    <source>
        <dbReference type="SAM" id="Phobius"/>
    </source>
</evidence>
<sequence>MPMRSCKGCEGKGHSTSSEISYSSFHGTGRDYSVLFPPVWSRWITIGLVRDACVADSLGATERPIVRRGCLLGLVWFHSVLVLKFAVVIT</sequence>
<reference evidence="3 4" key="1">
    <citation type="submission" date="2019-04" db="EMBL/GenBank/DDBJ databases">
        <title>Fungal friends and foes A comparative genomics study of 23 Aspergillus species from section Flavi.</title>
        <authorList>
            <consortium name="DOE Joint Genome Institute"/>
            <person name="Kjaerbolling I."/>
            <person name="Vesth T.C."/>
            <person name="Frisvad J.C."/>
            <person name="Nybo J.L."/>
            <person name="Theobald S."/>
            <person name="Kildgaard S."/>
            <person name="Petersen T.I."/>
            <person name="Kuo A."/>
            <person name="Sato A."/>
            <person name="Lyhne E.K."/>
            <person name="Kogle M.E."/>
            <person name="Wiebenga A."/>
            <person name="Kun R.S."/>
            <person name="Lubbers R.J."/>
            <person name="Makela M.R."/>
            <person name="Barry K."/>
            <person name="Chovatia M."/>
            <person name="Clum A."/>
            <person name="Daum C."/>
            <person name="Haridas S."/>
            <person name="He G."/>
            <person name="LaButti K."/>
            <person name="Lipzen A."/>
            <person name="Mondo S."/>
            <person name="Pangilinan J."/>
            <person name="Riley R."/>
            <person name="Salamov A."/>
            <person name="Simmons B.A."/>
            <person name="Magnuson J.K."/>
            <person name="Henrissat B."/>
            <person name="Mortensen U.H."/>
            <person name="Larsen T.O."/>
            <person name="De vries R.P."/>
            <person name="Grigoriev I.V."/>
            <person name="Machida M."/>
            <person name="Baker S.E."/>
            <person name="Andersen M.R."/>
        </authorList>
    </citation>
    <scope>NUCLEOTIDE SEQUENCE [LARGE SCALE GENOMIC DNA]</scope>
    <source>
        <strain evidence="3 4">CBS 117635</strain>
    </source>
</reference>
<proteinExistence type="predicted"/>
<dbReference type="EMBL" id="ML732966">
    <property type="protein sequence ID" value="KAB8266490.1"/>
    <property type="molecule type" value="Genomic_DNA"/>
</dbReference>
<name>A0A5N6IKT5_9EURO</name>
<keyword evidence="2" id="KW-0812">Transmembrane</keyword>
<protein>
    <submittedName>
        <fullName evidence="3">Uncharacterized protein</fullName>
    </submittedName>
</protein>
<dbReference type="Proteomes" id="UP000326289">
    <property type="component" value="Unassembled WGS sequence"/>
</dbReference>
<keyword evidence="2" id="KW-0472">Membrane</keyword>
<evidence type="ECO:0000313" key="3">
    <source>
        <dbReference type="EMBL" id="KAB8266490.1"/>
    </source>
</evidence>
<evidence type="ECO:0000313" key="4">
    <source>
        <dbReference type="Proteomes" id="UP000326289"/>
    </source>
</evidence>